<sequence>MKAGEFPLFKGATRLPTYAGIPRTPFLLMFMVCGALFMVIHFWTFLLFALLWFVCFCITKHDDRMFRIIGLTFSTKVVNLIDSPFTKRWGGSSHSTVDYRVKR</sequence>
<evidence type="ECO:0000256" key="4">
    <source>
        <dbReference type="ARBA" id="ARBA00023136"/>
    </source>
</evidence>
<dbReference type="InterPro" id="IPR007792">
    <property type="entry name" value="T4SS_VirB3/TrbD/AvhB"/>
</dbReference>
<keyword evidence="4 5" id="KW-0472">Membrane</keyword>
<dbReference type="STRING" id="326475.AWB66_06205"/>
<reference evidence="6" key="1">
    <citation type="submission" date="2016-01" db="EMBL/GenBank/DDBJ databases">
        <authorList>
            <person name="Peeters Charlotte."/>
        </authorList>
    </citation>
    <scope>NUCLEOTIDE SEQUENCE</scope>
    <source>
        <strain evidence="6">LMG 22936</strain>
    </source>
</reference>
<dbReference type="Proteomes" id="UP000054717">
    <property type="component" value="Unassembled WGS sequence"/>
</dbReference>
<comment type="subcellular location">
    <subcellularLocation>
        <location evidence="1">Membrane</location>
    </subcellularLocation>
</comment>
<protein>
    <submittedName>
        <fullName evidence="6">Type IV secretory pathway, VirB3-like protein</fullName>
    </submittedName>
</protein>
<dbReference type="AlphaFoldDB" id="A0A158KGG9"/>
<keyword evidence="3 5" id="KW-1133">Transmembrane helix</keyword>
<comment type="caution">
    <text evidence="6">The sequence shown here is derived from an EMBL/GenBank/DDBJ whole genome shotgun (WGS) entry which is preliminary data.</text>
</comment>
<evidence type="ECO:0000256" key="2">
    <source>
        <dbReference type="ARBA" id="ARBA00022692"/>
    </source>
</evidence>
<evidence type="ECO:0000256" key="5">
    <source>
        <dbReference type="SAM" id="Phobius"/>
    </source>
</evidence>
<dbReference type="GO" id="GO:0016020">
    <property type="term" value="C:membrane"/>
    <property type="evidence" value="ECO:0007669"/>
    <property type="project" value="UniProtKB-SubCell"/>
</dbReference>
<evidence type="ECO:0000313" key="7">
    <source>
        <dbReference type="Proteomes" id="UP000054717"/>
    </source>
</evidence>
<dbReference type="Pfam" id="PF05101">
    <property type="entry name" value="VirB3"/>
    <property type="match status" value="1"/>
</dbReference>
<name>A0A158KGG9_9BURK</name>
<organism evidence="6 7">
    <name type="scientific">Caballeronia telluris</name>
    <dbReference type="NCBI Taxonomy" id="326475"/>
    <lineage>
        <taxon>Bacteria</taxon>
        <taxon>Pseudomonadati</taxon>
        <taxon>Pseudomonadota</taxon>
        <taxon>Betaproteobacteria</taxon>
        <taxon>Burkholderiales</taxon>
        <taxon>Burkholderiaceae</taxon>
        <taxon>Caballeronia</taxon>
    </lineage>
</organism>
<evidence type="ECO:0000256" key="1">
    <source>
        <dbReference type="ARBA" id="ARBA00004370"/>
    </source>
</evidence>
<gene>
    <name evidence="6" type="ORF">AWB66_06205</name>
</gene>
<keyword evidence="2 5" id="KW-0812">Transmembrane</keyword>
<feature type="transmembrane region" description="Helical" evidence="5">
    <location>
        <begin position="26"/>
        <end position="59"/>
    </location>
</feature>
<evidence type="ECO:0000256" key="3">
    <source>
        <dbReference type="ARBA" id="ARBA00022989"/>
    </source>
</evidence>
<keyword evidence="7" id="KW-1185">Reference proteome</keyword>
<proteinExistence type="predicted"/>
<evidence type="ECO:0000313" key="6">
    <source>
        <dbReference type="EMBL" id="SAL80226.1"/>
    </source>
</evidence>
<dbReference type="RefSeq" id="WP_087633873.1">
    <property type="nucleotide sequence ID" value="NZ_FCNZ02000064.1"/>
</dbReference>
<dbReference type="EMBL" id="FCNZ02000064">
    <property type="protein sequence ID" value="SAL80226.1"/>
    <property type="molecule type" value="Genomic_DNA"/>
</dbReference>
<accession>A0A158KGG9</accession>